<organism evidence="2 3">
    <name type="scientific">Lagenidium giganteum</name>
    <dbReference type="NCBI Taxonomy" id="4803"/>
    <lineage>
        <taxon>Eukaryota</taxon>
        <taxon>Sar</taxon>
        <taxon>Stramenopiles</taxon>
        <taxon>Oomycota</taxon>
        <taxon>Peronosporomycetes</taxon>
        <taxon>Pythiales</taxon>
        <taxon>Pythiaceae</taxon>
    </lineage>
</organism>
<reference evidence="2" key="2">
    <citation type="journal article" date="2023" name="Microbiol Resour">
        <title>Decontamination and Annotation of the Draft Genome Sequence of the Oomycete Lagenidium giganteum ARSEF 373.</title>
        <authorList>
            <person name="Morgan W.R."/>
            <person name="Tartar A."/>
        </authorList>
    </citation>
    <scope>NUCLEOTIDE SEQUENCE</scope>
    <source>
        <strain evidence="2">ARSEF 373</strain>
    </source>
</reference>
<dbReference type="EMBL" id="DAKRPA010000032">
    <property type="protein sequence ID" value="DBA02419.1"/>
    <property type="molecule type" value="Genomic_DNA"/>
</dbReference>
<gene>
    <name evidence="2" type="ORF">N0F65_007238</name>
</gene>
<protein>
    <submittedName>
        <fullName evidence="2">Uncharacterized protein</fullName>
    </submittedName>
</protein>
<evidence type="ECO:0000313" key="2">
    <source>
        <dbReference type="EMBL" id="DBA02419.1"/>
    </source>
</evidence>
<keyword evidence="1" id="KW-0175">Coiled coil</keyword>
<evidence type="ECO:0000313" key="3">
    <source>
        <dbReference type="Proteomes" id="UP001146120"/>
    </source>
</evidence>
<comment type="caution">
    <text evidence="2">The sequence shown here is derived from an EMBL/GenBank/DDBJ whole genome shotgun (WGS) entry which is preliminary data.</text>
</comment>
<sequence>MNEASTEPKAEMIDRIKENFYRETLSFRKRIKDASEETARAHEKILDFQDDMLRWKRRCAKLQKALKEKDALLLELQAQALTTAPQRLDAMLGSVQGGMSNQKTHDIAMSAFAKASVSQVSVDAHLHEYEKQVAALYAEINEEKQRRIVVEEYLWEQKHANSKLMKACKVARQEIERSKNRVAAVHWSRTKLFYH</sequence>
<dbReference type="Proteomes" id="UP001146120">
    <property type="component" value="Unassembled WGS sequence"/>
</dbReference>
<keyword evidence="3" id="KW-1185">Reference proteome</keyword>
<accession>A0AAV2ZA95</accession>
<proteinExistence type="predicted"/>
<feature type="coiled-coil region" evidence="1">
    <location>
        <begin position="126"/>
        <end position="181"/>
    </location>
</feature>
<name>A0AAV2ZA95_9STRA</name>
<dbReference type="AlphaFoldDB" id="A0AAV2ZA95"/>
<evidence type="ECO:0000256" key="1">
    <source>
        <dbReference type="SAM" id="Coils"/>
    </source>
</evidence>
<reference evidence="2" key="1">
    <citation type="submission" date="2022-11" db="EMBL/GenBank/DDBJ databases">
        <authorList>
            <person name="Morgan W.R."/>
            <person name="Tartar A."/>
        </authorList>
    </citation>
    <scope>NUCLEOTIDE SEQUENCE</scope>
    <source>
        <strain evidence="2">ARSEF 373</strain>
    </source>
</reference>